<dbReference type="Proteomes" id="UP000682733">
    <property type="component" value="Unassembled WGS sequence"/>
</dbReference>
<dbReference type="AlphaFoldDB" id="A0A814DQC5"/>
<dbReference type="Proteomes" id="UP000663829">
    <property type="component" value="Unassembled WGS sequence"/>
</dbReference>
<dbReference type="Gene3D" id="3.80.10.10">
    <property type="entry name" value="Ribonuclease Inhibitor"/>
    <property type="match status" value="1"/>
</dbReference>
<evidence type="ECO:0000313" key="5">
    <source>
        <dbReference type="EMBL" id="CAF3826992.1"/>
    </source>
</evidence>
<evidence type="ECO:0000313" key="2">
    <source>
        <dbReference type="EMBL" id="CAF0960267.1"/>
    </source>
</evidence>
<gene>
    <name evidence="2" type="ORF">GPM918_LOCUS11717</name>
    <name evidence="3" type="ORF">OVA965_LOCUS17439</name>
    <name evidence="4" type="ORF">SRO942_LOCUS11718</name>
    <name evidence="5" type="ORF">TMI583_LOCUS17450</name>
</gene>
<sequence>MVTRLESLPTELFFELFQYLSSIDLYRSLYNLNTYINSLLYHIEWKINLLNVSIENDQILRHYLIPIFSKQITSVKISMNDYESYLQLIQFVNLKYLKLVNLTVCPIHIFSSFNHLSSLDIFTYEFNDNFNFGAILSISTLKRCSLSTTCFFTYSNLTSPSSTSNLIYLNINQCSLNDLYVILKHVQKLKYLIIQMCDDIIETFSLSENFILPSLIYFKLIVRSYLKFEELEQLLMLSFITLKHLIFYSTISEFTNSKKWINLLMNLNNLKIFECFMSQSVRGIDEQERQQIQQSFQTSYWLNWNLTCDYNNHILRIYTSNMRKIP</sequence>
<name>A0A814DQC5_9BILA</name>
<feature type="domain" description="F-box" evidence="1">
    <location>
        <begin position="2"/>
        <end position="48"/>
    </location>
</feature>
<dbReference type="EMBL" id="CAJOBC010002473">
    <property type="protein sequence ID" value="CAF3734954.1"/>
    <property type="molecule type" value="Genomic_DNA"/>
</dbReference>
<dbReference type="InterPro" id="IPR001810">
    <property type="entry name" value="F-box_dom"/>
</dbReference>
<dbReference type="EMBL" id="CAJNOK010008363">
    <property type="protein sequence ID" value="CAF1061491.1"/>
    <property type="molecule type" value="Genomic_DNA"/>
</dbReference>
<reference evidence="2" key="1">
    <citation type="submission" date="2021-02" db="EMBL/GenBank/DDBJ databases">
        <authorList>
            <person name="Nowell W R."/>
        </authorList>
    </citation>
    <scope>NUCLEOTIDE SEQUENCE</scope>
</reference>
<dbReference type="Proteomes" id="UP000681722">
    <property type="component" value="Unassembled WGS sequence"/>
</dbReference>
<proteinExistence type="predicted"/>
<evidence type="ECO:0000313" key="4">
    <source>
        <dbReference type="EMBL" id="CAF3734954.1"/>
    </source>
</evidence>
<protein>
    <recommendedName>
        <fullName evidence="1">F-box domain-containing protein</fullName>
    </recommendedName>
</protein>
<keyword evidence="6" id="KW-1185">Reference proteome</keyword>
<dbReference type="EMBL" id="CAJNOQ010002473">
    <property type="protein sequence ID" value="CAF0960267.1"/>
    <property type="molecule type" value="Genomic_DNA"/>
</dbReference>
<evidence type="ECO:0000259" key="1">
    <source>
        <dbReference type="PROSITE" id="PS50181"/>
    </source>
</evidence>
<dbReference type="SUPFAM" id="SSF52058">
    <property type="entry name" value="L domain-like"/>
    <property type="match status" value="1"/>
</dbReference>
<dbReference type="InterPro" id="IPR032675">
    <property type="entry name" value="LRR_dom_sf"/>
</dbReference>
<evidence type="ECO:0000313" key="6">
    <source>
        <dbReference type="Proteomes" id="UP000663829"/>
    </source>
</evidence>
<organism evidence="2 6">
    <name type="scientific">Didymodactylos carnosus</name>
    <dbReference type="NCBI Taxonomy" id="1234261"/>
    <lineage>
        <taxon>Eukaryota</taxon>
        <taxon>Metazoa</taxon>
        <taxon>Spiralia</taxon>
        <taxon>Gnathifera</taxon>
        <taxon>Rotifera</taxon>
        <taxon>Eurotatoria</taxon>
        <taxon>Bdelloidea</taxon>
        <taxon>Philodinida</taxon>
        <taxon>Philodinidae</taxon>
        <taxon>Didymodactylos</taxon>
    </lineage>
</organism>
<dbReference type="PROSITE" id="PS50181">
    <property type="entry name" value="FBOX"/>
    <property type="match status" value="1"/>
</dbReference>
<dbReference type="Proteomes" id="UP000677228">
    <property type="component" value="Unassembled WGS sequence"/>
</dbReference>
<dbReference type="EMBL" id="CAJOBA010008378">
    <property type="protein sequence ID" value="CAF3826992.1"/>
    <property type="molecule type" value="Genomic_DNA"/>
</dbReference>
<comment type="caution">
    <text evidence="2">The sequence shown here is derived from an EMBL/GenBank/DDBJ whole genome shotgun (WGS) entry which is preliminary data.</text>
</comment>
<evidence type="ECO:0000313" key="3">
    <source>
        <dbReference type="EMBL" id="CAF1061491.1"/>
    </source>
</evidence>
<accession>A0A814DQC5</accession>